<evidence type="ECO:0000256" key="1">
    <source>
        <dbReference type="SAM" id="SignalP"/>
    </source>
</evidence>
<reference evidence="2 3" key="1">
    <citation type="submission" date="2019-09" db="EMBL/GenBank/DDBJ databases">
        <authorList>
            <person name="Li Y."/>
        </authorList>
    </citation>
    <scope>NUCLEOTIDE SEQUENCE [LARGE SCALE GENOMIC DNA]</scope>
    <source>
        <strain evidence="2 3">L3-3HA</strain>
    </source>
</reference>
<comment type="caution">
    <text evidence="2">The sequence shown here is derived from an EMBL/GenBank/DDBJ whole genome shotgun (WGS) entry which is preliminary data.</text>
</comment>
<keyword evidence="2" id="KW-0282">Flagellum</keyword>
<keyword evidence="2" id="KW-0969">Cilium</keyword>
<dbReference type="Proteomes" id="UP000335415">
    <property type="component" value="Unassembled WGS sequence"/>
</dbReference>
<dbReference type="InterPro" id="IPR009420">
    <property type="entry name" value="FlhE"/>
</dbReference>
<protein>
    <submittedName>
        <fullName evidence="2">Flagellar protein FlhE</fullName>
    </submittedName>
</protein>
<feature type="signal peptide" evidence="1">
    <location>
        <begin position="1"/>
        <end position="19"/>
    </location>
</feature>
<keyword evidence="3" id="KW-1185">Reference proteome</keyword>
<dbReference type="OrthoDB" id="6521367at2"/>
<sequence length="137" mass="14436">MIKRCALLLSLLAAQPVAAADGSWSGEGYNLLVSQRGWASASAVMRAPGNIPPGHVMTSVHWNYKLLATPPHGLQVALCSAGLCVPLNGGDGTTQALQGVSASNPLYLMYHLPGKGPIKPPIRVLRYQVLVNYSAHP</sequence>
<dbReference type="AlphaFoldDB" id="A0A5J5FU45"/>
<feature type="chain" id="PRO_5023897306" evidence="1">
    <location>
        <begin position="20"/>
        <end position="137"/>
    </location>
</feature>
<keyword evidence="2" id="KW-0966">Cell projection</keyword>
<evidence type="ECO:0000313" key="2">
    <source>
        <dbReference type="EMBL" id="KAA8996703.1"/>
    </source>
</evidence>
<evidence type="ECO:0000313" key="3">
    <source>
        <dbReference type="Proteomes" id="UP000335415"/>
    </source>
</evidence>
<keyword evidence="1" id="KW-0732">Signal</keyword>
<dbReference type="EMBL" id="VYKJ01000013">
    <property type="protein sequence ID" value="KAA8996703.1"/>
    <property type="molecule type" value="Genomic_DNA"/>
</dbReference>
<gene>
    <name evidence="2" type="ORF">FJU30_21105</name>
</gene>
<dbReference type="Pfam" id="PF06366">
    <property type="entry name" value="FlhE"/>
    <property type="match status" value="1"/>
</dbReference>
<proteinExistence type="predicted"/>
<dbReference type="RefSeq" id="WP_150436947.1">
    <property type="nucleotide sequence ID" value="NZ_VYKJ01000013.1"/>
</dbReference>
<name>A0A5J5FU45_9GAMM</name>
<organism evidence="2 3">
    <name type="scientific">Affinibrenneria salicis</name>
    <dbReference type="NCBI Taxonomy" id="2590031"/>
    <lineage>
        <taxon>Bacteria</taxon>
        <taxon>Pseudomonadati</taxon>
        <taxon>Pseudomonadota</taxon>
        <taxon>Gammaproteobacteria</taxon>
        <taxon>Enterobacterales</taxon>
        <taxon>Pectobacteriaceae</taxon>
        <taxon>Affinibrenneria</taxon>
    </lineage>
</organism>
<accession>A0A5J5FU45</accession>